<dbReference type="EMBL" id="JACEIK010002614">
    <property type="protein sequence ID" value="MCD9638083.1"/>
    <property type="molecule type" value="Genomic_DNA"/>
</dbReference>
<dbReference type="Proteomes" id="UP000823775">
    <property type="component" value="Unassembled WGS sequence"/>
</dbReference>
<comment type="caution">
    <text evidence="1">The sequence shown here is derived from an EMBL/GenBank/DDBJ whole genome shotgun (WGS) entry which is preliminary data.</text>
</comment>
<evidence type="ECO:0000313" key="1">
    <source>
        <dbReference type="EMBL" id="MCD9638083.1"/>
    </source>
</evidence>
<protein>
    <submittedName>
        <fullName evidence="1">Uncharacterized protein</fullName>
    </submittedName>
</protein>
<name>A0ABS8UT95_DATST</name>
<organism evidence="1 2">
    <name type="scientific">Datura stramonium</name>
    <name type="common">Jimsonweed</name>
    <name type="synonym">Common thornapple</name>
    <dbReference type="NCBI Taxonomy" id="4076"/>
    <lineage>
        <taxon>Eukaryota</taxon>
        <taxon>Viridiplantae</taxon>
        <taxon>Streptophyta</taxon>
        <taxon>Embryophyta</taxon>
        <taxon>Tracheophyta</taxon>
        <taxon>Spermatophyta</taxon>
        <taxon>Magnoliopsida</taxon>
        <taxon>eudicotyledons</taxon>
        <taxon>Gunneridae</taxon>
        <taxon>Pentapetalae</taxon>
        <taxon>asterids</taxon>
        <taxon>lamiids</taxon>
        <taxon>Solanales</taxon>
        <taxon>Solanaceae</taxon>
        <taxon>Solanoideae</taxon>
        <taxon>Datureae</taxon>
        <taxon>Datura</taxon>
    </lineage>
</organism>
<gene>
    <name evidence="1" type="ORF">HAX54_021790</name>
</gene>
<keyword evidence="2" id="KW-1185">Reference proteome</keyword>
<sequence length="177" mass="19157">MKILVTLQGVMTNLFMAADLPKGSSEALSHGVQDTPTKTQTIVFYAPKQGAKSSTTTVGEASALDLPKGSSEALSHGVQDTPTKTQTIVFYAPKQGAKSSTTTVGEASALAGASRGERVTADRDELRKVKVAFLQDWQRLQIIHDTWVMWKRILEEVKVGSIDIEDQLAKARSLVEL</sequence>
<evidence type="ECO:0000313" key="2">
    <source>
        <dbReference type="Proteomes" id="UP000823775"/>
    </source>
</evidence>
<proteinExistence type="predicted"/>
<reference evidence="1 2" key="1">
    <citation type="journal article" date="2021" name="BMC Genomics">
        <title>Datura genome reveals duplications of psychoactive alkaloid biosynthetic genes and high mutation rate following tissue culture.</title>
        <authorList>
            <person name="Rajewski A."/>
            <person name="Carter-House D."/>
            <person name="Stajich J."/>
            <person name="Litt A."/>
        </authorList>
    </citation>
    <scope>NUCLEOTIDE SEQUENCE [LARGE SCALE GENOMIC DNA]</scope>
    <source>
        <strain evidence="1">AR-01</strain>
    </source>
</reference>
<accession>A0ABS8UT95</accession>